<keyword evidence="2" id="KW-1185">Reference proteome</keyword>
<protein>
    <submittedName>
        <fullName evidence="1">Uncharacterized protein</fullName>
    </submittedName>
</protein>
<evidence type="ECO:0000313" key="1">
    <source>
        <dbReference type="EMBL" id="MDJ1184857.1"/>
    </source>
</evidence>
<name>A0ABT7C087_9CYAN</name>
<accession>A0ABT7C087</accession>
<dbReference type="RefSeq" id="WP_283759514.1">
    <property type="nucleotide sequence ID" value="NZ_JAQOSQ010000021.1"/>
</dbReference>
<reference evidence="1 2" key="1">
    <citation type="submission" date="2023-01" db="EMBL/GenBank/DDBJ databases">
        <title>Novel diversity within Roseofilum (Cyanobacteria; Desertifilaceae) from marine benthic mats with descriptions of four novel species.</title>
        <authorList>
            <person name="Wang Y."/>
            <person name="Berthold D.E."/>
            <person name="Hu J."/>
            <person name="Lefler F.W."/>
            <person name="Laughinghouse H.D. IV."/>
        </authorList>
    </citation>
    <scope>NUCLEOTIDE SEQUENCE [LARGE SCALE GENOMIC DNA]</scope>
    <source>
        <strain evidence="1 2">BLCC-M143</strain>
    </source>
</reference>
<comment type="caution">
    <text evidence="1">The sequence shown here is derived from an EMBL/GenBank/DDBJ whole genome shotgun (WGS) entry which is preliminary data.</text>
</comment>
<evidence type="ECO:0000313" key="2">
    <source>
        <dbReference type="Proteomes" id="UP001232992"/>
    </source>
</evidence>
<dbReference type="EMBL" id="JAQOSQ010000021">
    <property type="protein sequence ID" value="MDJ1184857.1"/>
    <property type="molecule type" value="Genomic_DNA"/>
</dbReference>
<sequence>MLSPSLSKTETLSLEERIGGFTQLVTSMIQSLPHVDLPEGVEPQDIQQALEAYRDRKIQQMQEDRVQPKSL</sequence>
<gene>
    <name evidence="1" type="ORF">PMH09_16840</name>
</gene>
<organism evidence="1 2">
    <name type="scientific">Roseofilum casamattae BLCC-M143</name>
    <dbReference type="NCBI Taxonomy" id="3022442"/>
    <lineage>
        <taxon>Bacteria</taxon>
        <taxon>Bacillati</taxon>
        <taxon>Cyanobacteriota</taxon>
        <taxon>Cyanophyceae</taxon>
        <taxon>Desertifilales</taxon>
        <taxon>Desertifilaceae</taxon>
        <taxon>Roseofilum</taxon>
        <taxon>Roseofilum casamattae</taxon>
    </lineage>
</organism>
<dbReference type="Proteomes" id="UP001232992">
    <property type="component" value="Unassembled WGS sequence"/>
</dbReference>
<proteinExistence type="predicted"/>